<feature type="domain" description="PIN" evidence="1">
    <location>
        <begin position="8"/>
        <end position="121"/>
    </location>
</feature>
<evidence type="ECO:0000313" key="3">
    <source>
        <dbReference type="Proteomes" id="UP000473574"/>
    </source>
</evidence>
<dbReference type="SUPFAM" id="SSF88723">
    <property type="entry name" value="PIN domain-like"/>
    <property type="match status" value="1"/>
</dbReference>
<reference evidence="2 3" key="1">
    <citation type="journal article" date="2020" name="Microb. Ecol.">
        <title>Ecogenomics of the Marine Benthic Filamentous Cyanobacterium Adonisia.</title>
        <authorList>
            <person name="Walter J.M."/>
            <person name="Coutinho F.H."/>
            <person name="Leomil L."/>
            <person name="Hargreaves P.I."/>
            <person name="Campeao M.E."/>
            <person name="Vieira V.V."/>
            <person name="Silva B.S."/>
            <person name="Fistarol G.O."/>
            <person name="Salomon P.S."/>
            <person name="Sawabe T."/>
            <person name="Mino S."/>
            <person name="Hosokawa M."/>
            <person name="Miyashita H."/>
            <person name="Maruyama F."/>
            <person name="van Verk M.C."/>
            <person name="Dutilh B.E."/>
            <person name="Thompson C.C."/>
            <person name="Thompson F.L."/>
        </authorList>
    </citation>
    <scope>NUCLEOTIDE SEQUENCE [LARGE SCALE GENOMIC DNA]</scope>
    <source>
        <strain evidence="2 3">CCMR0082</strain>
    </source>
</reference>
<accession>A0A6M0S9G2</accession>
<dbReference type="CDD" id="cd18682">
    <property type="entry name" value="PIN_VapC-like"/>
    <property type="match status" value="1"/>
</dbReference>
<comment type="caution">
    <text evidence="2">The sequence shown here is derived from an EMBL/GenBank/DDBJ whole genome shotgun (WGS) entry which is preliminary data.</text>
</comment>
<dbReference type="Pfam" id="PF01850">
    <property type="entry name" value="PIN"/>
    <property type="match status" value="1"/>
</dbReference>
<gene>
    <name evidence="2" type="ORF">D0962_20510</name>
</gene>
<dbReference type="AlphaFoldDB" id="A0A6M0S9G2"/>
<dbReference type="Gene3D" id="3.40.50.1010">
    <property type="entry name" value="5'-nuclease"/>
    <property type="match status" value="1"/>
</dbReference>
<organism evidence="2 3">
    <name type="scientific">Adonisia turfae CCMR0082</name>
    <dbReference type="NCBI Taxonomy" id="2304604"/>
    <lineage>
        <taxon>Bacteria</taxon>
        <taxon>Bacillati</taxon>
        <taxon>Cyanobacteriota</taxon>
        <taxon>Adonisia</taxon>
        <taxon>Adonisia turfae</taxon>
    </lineage>
</organism>
<name>A0A6M0S9G2_9CYAN</name>
<proteinExistence type="predicted"/>
<dbReference type="RefSeq" id="WP_163665964.1">
    <property type="nucleotide sequence ID" value="NZ_QZCE01000002.1"/>
</dbReference>
<sequence>MQQNRNKVVIDSSALLAFWKEESGWQNVEAYEGKCLISAVNAAEVISTLIKNGVQPIKAKAAVDEFVTDIISYDDEQAYTTGQFITEGKKIGLSLGDRACLSLGMQKHLPVLTGDTIWEKAKLDVEIILFR</sequence>
<evidence type="ECO:0000313" key="2">
    <source>
        <dbReference type="EMBL" id="NEZ65128.1"/>
    </source>
</evidence>
<dbReference type="Proteomes" id="UP000473574">
    <property type="component" value="Unassembled WGS sequence"/>
</dbReference>
<protein>
    <submittedName>
        <fullName evidence="2">PIN domain-containing protein</fullName>
    </submittedName>
</protein>
<dbReference type="InterPro" id="IPR029060">
    <property type="entry name" value="PIN-like_dom_sf"/>
</dbReference>
<dbReference type="InterPro" id="IPR002716">
    <property type="entry name" value="PIN_dom"/>
</dbReference>
<dbReference type="EMBL" id="QZCE01000002">
    <property type="protein sequence ID" value="NEZ65128.1"/>
    <property type="molecule type" value="Genomic_DNA"/>
</dbReference>
<evidence type="ECO:0000259" key="1">
    <source>
        <dbReference type="Pfam" id="PF01850"/>
    </source>
</evidence>